<dbReference type="AlphaFoldDB" id="A0ABC8QEI7"/>
<gene>
    <name evidence="1" type="ORF">LMG18096_03382</name>
</gene>
<accession>A0ABC8QEI7</accession>
<organism evidence="1 2">
    <name type="scientific">Ralstonia holmesii</name>
    <dbReference type="NCBI Taxonomy" id="3058602"/>
    <lineage>
        <taxon>Bacteria</taxon>
        <taxon>Pseudomonadati</taxon>
        <taxon>Pseudomonadota</taxon>
        <taxon>Betaproteobacteria</taxon>
        <taxon>Burkholderiales</taxon>
        <taxon>Burkholderiaceae</taxon>
        <taxon>Ralstonia</taxon>
    </lineage>
</organism>
<protein>
    <submittedName>
        <fullName evidence="1">Uncharacterized protein</fullName>
    </submittedName>
</protein>
<comment type="caution">
    <text evidence="1">The sequence shown here is derived from an EMBL/GenBank/DDBJ whole genome shotgun (WGS) entry which is preliminary data.</text>
</comment>
<dbReference type="Proteomes" id="UP001189663">
    <property type="component" value="Unassembled WGS sequence"/>
</dbReference>
<reference evidence="1 2" key="1">
    <citation type="submission" date="2023-07" db="EMBL/GenBank/DDBJ databases">
        <authorList>
            <person name="Peeters C."/>
        </authorList>
    </citation>
    <scope>NUCLEOTIDE SEQUENCE [LARGE SCALE GENOMIC DNA]</scope>
    <source>
        <strain evidence="1 2">LMG 18096</strain>
    </source>
</reference>
<proteinExistence type="predicted"/>
<evidence type="ECO:0000313" key="1">
    <source>
        <dbReference type="EMBL" id="CAJ0797284.1"/>
    </source>
</evidence>
<sequence length="180" mass="19327">MANSNSRLDDPNAQFDGLQWFETPGSEVTLGACVSEAVRQAQVGCYANGTAIYAGGVELGASVAGIAVRRLLKEEDPSILFGVVEDVLGFKLPDDTPEQSARRAVLCGLLFEIGMVLESAGNRLEFSGHDDAEIFSDGVRRCRDEAVIALAKDVIAKRRRAAASRPLELPTHGQHETLTQ</sequence>
<name>A0ABC8QEI7_9RALS</name>
<dbReference type="EMBL" id="CATZAT010000007">
    <property type="protein sequence ID" value="CAJ0797284.1"/>
    <property type="molecule type" value="Genomic_DNA"/>
</dbReference>
<evidence type="ECO:0000313" key="2">
    <source>
        <dbReference type="Proteomes" id="UP001189663"/>
    </source>
</evidence>
<dbReference type="RefSeq" id="WP_316684338.1">
    <property type="nucleotide sequence ID" value="NZ_CATZAT010000007.1"/>
</dbReference>
<keyword evidence="2" id="KW-1185">Reference proteome</keyword>